<keyword evidence="7" id="KW-0067">ATP-binding</keyword>
<dbReference type="InterPro" id="IPR045540">
    <property type="entry name" value="YegS/DAGK_C"/>
</dbReference>
<dbReference type="InterPro" id="IPR001206">
    <property type="entry name" value="Diacylglycerol_kinase_cat_dom"/>
</dbReference>
<keyword evidence="8" id="KW-0460">Magnesium</keyword>
<sequence>MKSKSGATWILAINPAAGNGNGAIVGQRAISFLERKSVDFRVRFGKSAEELKRTLATEVASGDVAGVIGVGGDGLLHLILQICVPAGVPFAILPAGTGNDFVRSLGWSLTNIEPLLERVLTTPATAIDLGNVDSEWFGAILSTGFDSIVNERANRVTWPQGAMRYNLAIALELPQFLPREYQIICDGESITTKAMLVAIGNGKSYGGGMNICPAAQMNDGLFDVIILEPVSKLEFIRVFPRVYSGSHISHPKVRSLRAAKVTIEADAIAYADGERIGPAPISAECIKGAGLTWSL</sequence>
<dbReference type="PROSITE" id="PS50146">
    <property type="entry name" value="DAGK"/>
    <property type="match status" value="1"/>
</dbReference>
<evidence type="ECO:0000256" key="8">
    <source>
        <dbReference type="ARBA" id="ARBA00022842"/>
    </source>
</evidence>
<evidence type="ECO:0000313" key="13">
    <source>
        <dbReference type="EMBL" id="CAB4330945.1"/>
    </source>
</evidence>
<evidence type="ECO:0000256" key="11">
    <source>
        <dbReference type="ARBA" id="ARBA00023264"/>
    </source>
</evidence>
<dbReference type="InterPro" id="IPR005218">
    <property type="entry name" value="Diacylglycerol/lipid_kinase"/>
</dbReference>
<evidence type="ECO:0000259" key="12">
    <source>
        <dbReference type="PROSITE" id="PS50146"/>
    </source>
</evidence>
<evidence type="ECO:0000256" key="7">
    <source>
        <dbReference type="ARBA" id="ARBA00022840"/>
    </source>
</evidence>
<gene>
    <name evidence="13" type="ORF">UFOPK3775_00157</name>
</gene>
<keyword evidence="6" id="KW-0418">Kinase</keyword>
<name>A0A6J5YKD4_9ZZZZ</name>
<reference evidence="13" key="1">
    <citation type="submission" date="2020-05" db="EMBL/GenBank/DDBJ databases">
        <authorList>
            <person name="Chiriac C."/>
            <person name="Salcher M."/>
            <person name="Ghai R."/>
            <person name="Kavagutti S V."/>
        </authorList>
    </citation>
    <scope>NUCLEOTIDE SEQUENCE</scope>
</reference>
<evidence type="ECO:0000256" key="9">
    <source>
        <dbReference type="ARBA" id="ARBA00023098"/>
    </source>
</evidence>
<dbReference type="EMBL" id="CAESAK010000011">
    <property type="protein sequence ID" value="CAB4330945.1"/>
    <property type="molecule type" value="Genomic_DNA"/>
</dbReference>
<keyword evidence="2" id="KW-0444">Lipid biosynthesis</keyword>
<dbReference type="InterPro" id="IPR050187">
    <property type="entry name" value="Lipid_Phosphate_FormReg"/>
</dbReference>
<dbReference type="GO" id="GO:0046872">
    <property type="term" value="F:metal ion binding"/>
    <property type="evidence" value="ECO:0007669"/>
    <property type="project" value="UniProtKB-KW"/>
</dbReference>
<feature type="domain" description="DAGKc" evidence="12">
    <location>
        <begin position="4"/>
        <end position="136"/>
    </location>
</feature>
<dbReference type="AlphaFoldDB" id="A0A6J5YKD4"/>
<dbReference type="PANTHER" id="PTHR12358">
    <property type="entry name" value="SPHINGOSINE KINASE"/>
    <property type="match status" value="1"/>
</dbReference>
<evidence type="ECO:0000256" key="4">
    <source>
        <dbReference type="ARBA" id="ARBA00022723"/>
    </source>
</evidence>
<evidence type="ECO:0000256" key="10">
    <source>
        <dbReference type="ARBA" id="ARBA00023209"/>
    </source>
</evidence>
<keyword evidence="10" id="KW-0594">Phospholipid biosynthesis</keyword>
<dbReference type="Gene3D" id="2.60.200.40">
    <property type="match status" value="1"/>
</dbReference>
<protein>
    <submittedName>
        <fullName evidence="13">Unannotated protein</fullName>
    </submittedName>
</protein>
<dbReference type="NCBIfam" id="TIGR00147">
    <property type="entry name" value="YegS/Rv2252/BmrU family lipid kinase"/>
    <property type="match status" value="1"/>
</dbReference>
<dbReference type="Gene3D" id="3.40.50.10330">
    <property type="entry name" value="Probable inorganic polyphosphate/atp-NAD kinase, domain 1"/>
    <property type="match status" value="1"/>
</dbReference>
<organism evidence="13">
    <name type="scientific">freshwater metagenome</name>
    <dbReference type="NCBI Taxonomy" id="449393"/>
    <lineage>
        <taxon>unclassified sequences</taxon>
        <taxon>metagenomes</taxon>
        <taxon>ecological metagenomes</taxon>
    </lineage>
</organism>
<evidence type="ECO:0000256" key="6">
    <source>
        <dbReference type="ARBA" id="ARBA00022777"/>
    </source>
</evidence>
<evidence type="ECO:0000256" key="2">
    <source>
        <dbReference type="ARBA" id="ARBA00022516"/>
    </source>
</evidence>
<dbReference type="Pfam" id="PF19279">
    <property type="entry name" value="YegS_C"/>
    <property type="match status" value="1"/>
</dbReference>
<dbReference type="GO" id="GO:0005886">
    <property type="term" value="C:plasma membrane"/>
    <property type="evidence" value="ECO:0007669"/>
    <property type="project" value="TreeGrafter"/>
</dbReference>
<dbReference type="InterPro" id="IPR016064">
    <property type="entry name" value="NAD/diacylglycerol_kinase_sf"/>
</dbReference>
<dbReference type="SUPFAM" id="SSF111331">
    <property type="entry name" value="NAD kinase/diacylglycerol kinase-like"/>
    <property type="match status" value="1"/>
</dbReference>
<dbReference type="SMART" id="SM00046">
    <property type="entry name" value="DAGKc"/>
    <property type="match status" value="1"/>
</dbReference>
<dbReference type="GO" id="GO:0008654">
    <property type="term" value="P:phospholipid biosynthetic process"/>
    <property type="evidence" value="ECO:0007669"/>
    <property type="project" value="UniProtKB-KW"/>
</dbReference>
<keyword evidence="9" id="KW-0443">Lipid metabolism</keyword>
<accession>A0A6J5YKD4</accession>
<keyword evidence="5" id="KW-0547">Nucleotide-binding</keyword>
<dbReference type="PANTHER" id="PTHR12358:SF106">
    <property type="entry name" value="LIPID KINASE YEGS"/>
    <property type="match status" value="1"/>
</dbReference>
<keyword evidence="4" id="KW-0479">Metal-binding</keyword>
<dbReference type="GO" id="GO:0005524">
    <property type="term" value="F:ATP binding"/>
    <property type="evidence" value="ECO:0007669"/>
    <property type="project" value="UniProtKB-KW"/>
</dbReference>
<evidence type="ECO:0000256" key="5">
    <source>
        <dbReference type="ARBA" id="ARBA00022741"/>
    </source>
</evidence>
<comment type="cofactor">
    <cofactor evidence="1">
        <name>Mg(2+)</name>
        <dbReference type="ChEBI" id="CHEBI:18420"/>
    </cofactor>
</comment>
<keyword evidence="11" id="KW-1208">Phospholipid metabolism</keyword>
<proteinExistence type="predicted"/>
<dbReference type="GO" id="GO:0004143">
    <property type="term" value="F:ATP-dependent diacylglycerol kinase activity"/>
    <property type="evidence" value="ECO:0007669"/>
    <property type="project" value="TreeGrafter"/>
</dbReference>
<keyword evidence="3" id="KW-0808">Transferase</keyword>
<dbReference type="Pfam" id="PF00781">
    <property type="entry name" value="DAGK_cat"/>
    <property type="match status" value="1"/>
</dbReference>
<dbReference type="InterPro" id="IPR017438">
    <property type="entry name" value="ATP-NAD_kinase_N"/>
</dbReference>
<evidence type="ECO:0000256" key="3">
    <source>
        <dbReference type="ARBA" id="ARBA00022679"/>
    </source>
</evidence>
<evidence type="ECO:0000256" key="1">
    <source>
        <dbReference type="ARBA" id="ARBA00001946"/>
    </source>
</evidence>